<dbReference type="SUPFAM" id="SSF48592">
    <property type="entry name" value="GroEL equatorial domain-like"/>
    <property type="match status" value="1"/>
</dbReference>
<reference evidence="5 6" key="1">
    <citation type="journal article" date="2018" name="Mol. Plant">
        <title>The genome of Artemisia annua provides insight into the evolution of Asteraceae family and artemisinin biosynthesis.</title>
        <authorList>
            <person name="Shen Q."/>
            <person name="Zhang L."/>
            <person name="Liao Z."/>
            <person name="Wang S."/>
            <person name="Yan T."/>
            <person name="Shi P."/>
            <person name="Liu M."/>
            <person name="Fu X."/>
            <person name="Pan Q."/>
            <person name="Wang Y."/>
            <person name="Lv Z."/>
            <person name="Lu X."/>
            <person name="Zhang F."/>
            <person name="Jiang W."/>
            <person name="Ma Y."/>
            <person name="Chen M."/>
            <person name="Hao X."/>
            <person name="Li L."/>
            <person name="Tang Y."/>
            <person name="Lv G."/>
            <person name="Zhou Y."/>
            <person name="Sun X."/>
            <person name="Brodelius P.E."/>
            <person name="Rose J.K.C."/>
            <person name="Tang K."/>
        </authorList>
    </citation>
    <scope>NUCLEOTIDE SEQUENCE [LARGE SCALE GENOMIC DNA]</scope>
    <source>
        <strain evidence="6">cv. Huhao1</strain>
        <tissue evidence="5">Leaf</tissue>
    </source>
</reference>
<dbReference type="STRING" id="35608.A0A2U1LIL8"/>
<keyword evidence="2" id="KW-0143">Chaperone</keyword>
<evidence type="ECO:0000256" key="1">
    <source>
        <dbReference type="ARBA" id="ARBA00006607"/>
    </source>
</evidence>
<evidence type="ECO:0000256" key="4">
    <source>
        <dbReference type="SAM" id="MobiDB-lite"/>
    </source>
</evidence>
<dbReference type="Pfam" id="PF00118">
    <property type="entry name" value="Cpn60_TCP1"/>
    <property type="match status" value="1"/>
</dbReference>
<dbReference type="GO" id="GO:0005524">
    <property type="term" value="F:ATP binding"/>
    <property type="evidence" value="ECO:0007669"/>
    <property type="project" value="InterPro"/>
</dbReference>
<evidence type="ECO:0000256" key="2">
    <source>
        <dbReference type="ARBA" id="ARBA00023186"/>
    </source>
</evidence>
<dbReference type="EMBL" id="PKPP01009198">
    <property type="protein sequence ID" value="PWA48831.1"/>
    <property type="molecule type" value="Genomic_DNA"/>
</dbReference>
<protein>
    <submittedName>
        <fullName evidence="5">Chaperonin 60 subunit alpha 2, chloroplastic</fullName>
    </submittedName>
</protein>
<evidence type="ECO:0000313" key="5">
    <source>
        <dbReference type="EMBL" id="PWA48831.1"/>
    </source>
</evidence>
<dbReference type="InterPro" id="IPR001844">
    <property type="entry name" value="Cpn60/GroEL"/>
</dbReference>
<feature type="compositionally biased region" description="Polar residues" evidence="4">
    <location>
        <begin position="1"/>
        <end position="11"/>
    </location>
</feature>
<sequence length="276" mass="29994">MEPSRKSTLSYATGPGSSHDADGGKALDANVHVMDIIAQHVYTTKLLVGINERRGSILGPLLIYLLIRTFSLSKQVVKLVAGPELQLILTQVRPSNGLLTSSSAAGEITMELEMQWVVNPNIVLDTCVVATKTNYSAGDGTTTAIFLAREMIKSGLLAVAFGANPISLKKGIERIVKELIKVLKSKEIPVRKSDDIKAIDKLGHDGIISIESSSSSETSVIVEEGMKVHKVMKFAECLLLCFPFLLLLISRIQVAQLNTRGDDWTGTCIQLAFRFQ</sequence>
<dbReference type="Gene3D" id="1.10.560.10">
    <property type="entry name" value="GroEL-like equatorial domain"/>
    <property type="match status" value="1"/>
</dbReference>
<dbReference type="GO" id="GO:0042026">
    <property type="term" value="P:protein refolding"/>
    <property type="evidence" value="ECO:0007669"/>
    <property type="project" value="InterPro"/>
</dbReference>
<proteinExistence type="inferred from homology"/>
<feature type="region of interest" description="Disordered" evidence="4">
    <location>
        <begin position="1"/>
        <end position="23"/>
    </location>
</feature>
<dbReference type="PRINTS" id="PR00298">
    <property type="entry name" value="CHAPERONIN60"/>
</dbReference>
<dbReference type="InterPro" id="IPR027413">
    <property type="entry name" value="GROEL-like_equatorial_sf"/>
</dbReference>
<dbReference type="Gene3D" id="3.30.260.10">
    <property type="entry name" value="TCP-1-like chaperonin intermediate domain"/>
    <property type="match status" value="1"/>
</dbReference>
<dbReference type="PANTHER" id="PTHR45633">
    <property type="entry name" value="60 KDA HEAT SHOCK PROTEIN, MITOCHONDRIAL"/>
    <property type="match status" value="1"/>
</dbReference>
<organism evidence="5 6">
    <name type="scientific">Artemisia annua</name>
    <name type="common">Sweet wormwood</name>
    <dbReference type="NCBI Taxonomy" id="35608"/>
    <lineage>
        <taxon>Eukaryota</taxon>
        <taxon>Viridiplantae</taxon>
        <taxon>Streptophyta</taxon>
        <taxon>Embryophyta</taxon>
        <taxon>Tracheophyta</taxon>
        <taxon>Spermatophyta</taxon>
        <taxon>Magnoliopsida</taxon>
        <taxon>eudicotyledons</taxon>
        <taxon>Gunneridae</taxon>
        <taxon>Pentapetalae</taxon>
        <taxon>asterids</taxon>
        <taxon>campanulids</taxon>
        <taxon>Asterales</taxon>
        <taxon>Asteraceae</taxon>
        <taxon>Asteroideae</taxon>
        <taxon>Anthemideae</taxon>
        <taxon>Artemisiinae</taxon>
        <taxon>Artemisia</taxon>
    </lineage>
</organism>
<evidence type="ECO:0000313" key="6">
    <source>
        <dbReference type="Proteomes" id="UP000245207"/>
    </source>
</evidence>
<evidence type="ECO:0000256" key="3">
    <source>
        <dbReference type="RuleBase" id="RU000418"/>
    </source>
</evidence>
<dbReference type="OrthoDB" id="1717440at2759"/>
<comment type="similarity">
    <text evidence="1 3">Belongs to the chaperonin (HSP60) family.</text>
</comment>
<name>A0A2U1LIL8_ARTAN</name>
<accession>A0A2U1LIL8</accession>
<dbReference type="GO" id="GO:0140662">
    <property type="term" value="F:ATP-dependent protein folding chaperone"/>
    <property type="evidence" value="ECO:0007669"/>
    <property type="project" value="InterPro"/>
</dbReference>
<comment type="caution">
    <text evidence="5">The sequence shown here is derived from an EMBL/GenBank/DDBJ whole genome shotgun (WGS) entry which is preliminary data.</text>
</comment>
<dbReference type="AlphaFoldDB" id="A0A2U1LIL8"/>
<dbReference type="InterPro" id="IPR027410">
    <property type="entry name" value="TCP-1-like_intermed_sf"/>
</dbReference>
<keyword evidence="6" id="KW-1185">Reference proteome</keyword>
<dbReference type="InterPro" id="IPR002423">
    <property type="entry name" value="Cpn60/GroEL/TCP-1"/>
</dbReference>
<dbReference type="Proteomes" id="UP000245207">
    <property type="component" value="Unassembled WGS sequence"/>
</dbReference>
<gene>
    <name evidence="5" type="ORF">CTI12_AA487550</name>
</gene>